<sequence length="87" mass="9262">MSLKTVAIVIFLAIVASLGSALYHLVKPGDEEHSRKTAQALTVRIGLSLVLFILLFVAYATGLFQPSGIGARIQQTQEIGAQPAANR</sequence>
<dbReference type="InterPro" id="IPR021313">
    <property type="entry name" value="DUF2909"/>
</dbReference>
<organism evidence="2 3">
    <name type="scientific">Methylomonas subterranea</name>
    <dbReference type="NCBI Taxonomy" id="2952225"/>
    <lineage>
        <taxon>Bacteria</taxon>
        <taxon>Pseudomonadati</taxon>
        <taxon>Pseudomonadota</taxon>
        <taxon>Gammaproteobacteria</taxon>
        <taxon>Methylococcales</taxon>
        <taxon>Methylococcaceae</taxon>
        <taxon>Methylomonas</taxon>
    </lineage>
</organism>
<keyword evidence="1" id="KW-0472">Membrane</keyword>
<dbReference type="EMBL" id="JANIBJ010000069">
    <property type="protein sequence ID" value="MCQ8106411.1"/>
    <property type="molecule type" value="Genomic_DNA"/>
</dbReference>
<accession>A0ABT1TMI3</accession>
<comment type="caution">
    <text evidence="2">The sequence shown here is derived from an EMBL/GenBank/DDBJ whole genome shotgun (WGS) entry which is preliminary data.</text>
</comment>
<evidence type="ECO:0000256" key="1">
    <source>
        <dbReference type="SAM" id="Phobius"/>
    </source>
</evidence>
<dbReference type="Pfam" id="PF11137">
    <property type="entry name" value="DUF2909"/>
    <property type="match status" value="1"/>
</dbReference>
<protein>
    <submittedName>
        <fullName evidence="2">Twin transmembrane helix small protein</fullName>
    </submittedName>
</protein>
<keyword evidence="3" id="KW-1185">Reference proteome</keyword>
<evidence type="ECO:0000313" key="3">
    <source>
        <dbReference type="Proteomes" id="UP001524499"/>
    </source>
</evidence>
<keyword evidence="1" id="KW-1133">Transmembrane helix</keyword>
<reference evidence="2 3" key="1">
    <citation type="submission" date="2022-07" db="EMBL/GenBank/DDBJ databases">
        <title>Methylomonas rivi sp. nov., Methylomonas rosea sp. nov., Methylomonas aureus sp. nov. and Methylomonas subterranea sp. nov., four novel methanotrophs isolated from a freshwater creek and the deep terrestrial subsurface.</title>
        <authorList>
            <person name="Abin C."/>
            <person name="Sankaranarayanan K."/>
            <person name="Garner C."/>
            <person name="Sindelar R."/>
            <person name="Kotary K."/>
            <person name="Garner R."/>
            <person name="Barclay S."/>
            <person name="Lawson P."/>
            <person name="Krumholz L."/>
        </authorList>
    </citation>
    <scope>NUCLEOTIDE SEQUENCE [LARGE SCALE GENOMIC DNA]</scope>
    <source>
        <strain evidence="2 3">SURF-2</strain>
    </source>
</reference>
<name>A0ABT1TMI3_9GAMM</name>
<dbReference type="Proteomes" id="UP001524499">
    <property type="component" value="Unassembled WGS sequence"/>
</dbReference>
<proteinExistence type="predicted"/>
<keyword evidence="1 2" id="KW-0812">Transmembrane</keyword>
<dbReference type="NCBIfam" id="NF033233">
    <property type="entry name" value="twin_helix"/>
    <property type="match status" value="1"/>
</dbReference>
<feature type="transmembrane region" description="Helical" evidence="1">
    <location>
        <begin position="45"/>
        <end position="64"/>
    </location>
</feature>
<gene>
    <name evidence="2" type="ORF">NP590_20070</name>
</gene>
<evidence type="ECO:0000313" key="2">
    <source>
        <dbReference type="EMBL" id="MCQ8106411.1"/>
    </source>
</evidence>